<proteinExistence type="predicted"/>
<comment type="caution">
    <text evidence="2">The sequence shown here is derived from an EMBL/GenBank/DDBJ whole genome shotgun (WGS) entry which is preliminary data.</text>
</comment>
<evidence type="ECO:0000313" key="3">
    <source>
        <dbReference type="Proteomes" id="UP000314294"/>
    </source>
</evidence>
<dbReference type="AlphaFoldDB" id="A0A4Z2J5Q4"/>
<feature type="compositionally biased region" description="Polar residues" evidence="1">
    <location>
        <begin position="32"/>
        <end position="44"/>
    </location>
</feature>
<dbReference type="EMBL" id="SRLO01000022">
    <property type="protein sequence ID" value="TNN85251.1"/>
    <property type="molecule type" value="Genomic_DNA"/>
</dbReference>
<sequence>MMRHARPSALWTAFCSMGDSAKPPTRKRKRTPCTSGFAISSSVSGEEGREKSMKEKGREMLRALVLPGAAVRFLASNAMVRSTQAAGRLALKLWMKSSPKIWHSMASKARSTPTAPCGPPGRTTTVLGAAAGVKGPGPFQIKAVRDWLQAQVKHLVEAELTAVNGRGFGFQCDEELLGTVGRHQTRLEEIRQTDRERSSEIRRGKETLRYEEG</sequence>
<keyword evidence="3" id="KW-1185">Reference proteome</keyword>
<gene>
    <name evidence="2" type="ORF">EYF80_004601</name>
</gene>
<feature type="region of interest" description="Disordered" evidence="1">
    <location>
        <begin position="191"/>
        <end position="213"/>
    </location>
</feature>
<organism evidence="2 3">
    <name type="scientific">Liparis tanakae</name>
    <name type="common">Tanaka's snailfish</name>
    <dbReference type="NCBI Taxonomy" id="230148"/>
    <lineage>
        <taxon>Eukaryota</taxon>
        <taxon>Metazoa</taxon>
        <taxon>Chordata</taxon>
        <taxon>Craniata</taxon>
        <taxon>Vertebrata</taxon>
        <taxon>Euteleostomi</taxon>
        <taxon>Actinopterygii</taxon>
        <taxon>Neopterygii</taxon>
        <taxon>Teleostei</taxon>
        <taxon>Neoteleostei</taxon>
        <taxon>Acanthomorphata</taxon>
        <taxon>Eupercaria</taxon>
        <taxon>Perciformes</taxon>
        <taxon>Cottioidei</taxon>
        <taxon>Cottales</taxon>
        <taxon>Liparidae</taxon>
        <taxon>Liparis</taxon>
    </lineage>
</organism>
<protein>
    <submittedName>
        <fullName evidence="2">Uncharacterized protein</fullName>
    </submittedName>
</protein>
<accession>A0A4Z2J5Q4</accession>
<reference evidence="2 3" key="1">
    <citation type="submission" date="2019-03" db="EMBL/GenBank/DDBJ databases">
        <title>First draft genome of Liparis tanakae, snailfish: a comprehensive survey of snailfish specific genes.</title>
        <authorList>
            <person name="Kim W."/>
            <person name="Song I."/>
            <person name="Jeong J.-H."/>
            <person name="Kim D."/>
            <person name="Kim S."/>
            <person name="Ryu S."/>
            <person name="Song J.Y."/>
            <person name="Lee S.K."/>
        </authorList>
    </citation>
    <scope>NUCLEOTIDE SEQUENCE [LARGE SCALE GENOMIC DNA]</scope>
    <source>
        <tissue evidence="2">Muscle</tissue>
    </source>
</reference>
<feature type="region of interest" description="Disordered" evidence="1">
    <location>
        <begin position="20"/>
        <end position="55"/>
    </location>
</feature>
<name>A0A4Z2J5Q4_9TELE</name>
<feature type="compositionally biased region" description="Basic and acidic residues" evidence="1">
    <location>
        <begin position="46"/>
        <end position="55"/>
    </location>
</feature>
<dbReference type="Proteomes" id="UP000314294">
    <property type="component" value="Unassembled WGS sequence"/>
</dbReference>
<evidence type="ECO:0000256" key="1">
    <source>
        <dbReference type="SAM" id="MobiDB-lite"/>
    </source>
</evidence>
<evidence type="ECO:0000313" key="2">
    <source>
        <dbReference type="EMBL" id="TNN85251.1"/>
    </source>
</evidence>